<keyword evidence="7" id="KW-1015">Disulfide bond</keyword>
<feature type="binding site" evidence="10">
    <location>
        <position position="154"/>
    </location>
    <ligand>
        <name>Mn(2+)</name>
        <dbReference type="ChEBI" id="CHEBI:29035"/>
    </ligand>
</feature>
<evidence type="ECO:0000256" key="9">
    <source>
        <dbReference type="PIRSR" id="PIRSR601929-1"/>
    </source>
</evidence>
<evidence type="ECO:0000313" key="14">
    <source>
        <dbReference type="Proteomes" id="UP000077202"/>
    </source>
</evidence>
<keyword evidence="4 11" id="KW-0964">Secreted</keyword>
<keyword evidence="3 11" id="KW-0052">Apoplast</keyword>
<sequence>MATLRTFRVVVAIAAVCLIGQEKFVSCDDPDGLTDFCVGVLPHDMHVWETGTEVGDWEKQGYDPSKMGAYNASAANSTSDGSLPCKDVAKVDAKDFTFGGLKNSPKVNNALGSVVTPAAVGQFPALNTLGVSAARIDFSKGGVNPPHVHPRASELLFVVEGTIDVGFVDTTNKLFENTLEAGDLFVFPRGLVHFQTESGNGRALAIAFLSSQNPGVSQIATSLLDSDPKIPSDVLEKSFGIDQKVLSSLFHGVSAVSGSVHP</sequence>
<dbReference type="GO" id="GO:0048046">
    <property type="term" value="C:apoplast"/>
    <property type="evidence" value="ECO:0007669"/>
    <property type="project" value="UniProtKB-SubCell"/>
</dbReference>
<gene>
    <name evidence="13" type="ORF">AXG93_879s1040</name>
</gene>
<keyword evidence="6 11" id="KW-0732">Signal</keyword>
<evidence type="ECO:0000256" key="10">
    <source>
        <dbReference type="PIRSR" id="PIRSR601929-2"/>
    </source>
</evidence>
<evidence type="ECO:0000259" key="12">
    <source>
        <dbReference type="SMART" id="SM00835"/>
    </source>
</evidence>
<evidence type="ECO:0000313" key="13">
    <source>
        <dbReference type="EMBL" id="OAE35914.1"/>
    </source>
</evidence>
<evidence type="ECO:0000256" key="3">
    <source>
        <dbReference type="ARBA" id="ARBA00022523"/>
    </source>
</evidence>
<keyword evidence="5 9" id="KW-0479">Metal-binding</keyword>
<dbReference type="CDD" id="cd02241">
    <property type="entry name" value="cupin_OxOx"/>
    <property type="match status" value="1"/>
</dbReference>
<name>A0A176WSW1_MARPO</name>
<feature type="binding site" evidence="10">
    <location>
        <position position="147"/>
    </location>
    <ligand>
        <name>Mn(2+)</name>
        <dbReference type="ChEBI" id="CHEBI:29035"/>
    </ligand>
</feature>
<keyword evidence="14" id="KW-1185">Reference proteome</keyword>
<organism evidence="13 14">
    <name type="scientific">Marchantia polymorpha subsp. ruderalis</name>
    <dbReference type="NCBI Taxonomy" id="1480154"/>
    <lineage>
        <taxon>Eukaryota</taxon>
        <taxon>Viridiplantae</taxon>
        <taxon>Streptophyta</taxon>
        <taxon>Embryophyta</taxon>
        <taxon>Marchantiophyta</taxon>
        <taxon>Marchantiopsida</taxon>
        <taxon>Marchantiidae</taxon>
        <taxon>Marchantiales</taxon>
        <taxon>Marchantiaceae</taxon>
        <taxon>Marchantia</taxon>
    </lineage>
</organism>
<dbReference type="InterPro" id="IPR019780">
    <property type="entry name" value="Germin_Mn-BS"/>
</dbReference>
<dbReference type="InterPro" id="IPR006045">
    <property type="entry name" value="Cupin_1"/>
</dbReference>
<feature type="binding site" evidence="10">
    <location>
        <position position="193"/>
    </location>
    <ligand>
        <name>Mn(2+)</name>
        <dbReference type="ChEBI" id="CHEBI:29035"/>
    </ligand>
</feature>
<dbReference type="SMR" id="A0A176WSW1"/>
<feature type="binding site" evidence="9">
    <location>
        <position position="154"/>
    </location>
    <ligand>
        <name>oxalate</name>
        <dbReference type="ChEBI" id="CHEBI:30623"/>
    </ligand>
</feature>
<feature type="domain" description="Cupin type-1" evidence="12">
    <location>
        <begin position="96"/>
        <end position="247"/>
    </location>
</feature>
<evidence type="ECO:0000256" key="11">
    <source>
        <dbReference type="RuleBase" id="RU366015"/>
    </source>
</evidence>
<comment type="similarity">
    <text evidence="2 11">Belongs to the germin family.</text>
</comment>
<dbReference type="InterPro" id="IPR001929">
    <property type="entry name" value="Germin"/>
</dbReference>
<dbReference type="AlphaFoldDB" id="A0A176WSW1"/>
<feature type="binding site" evidence="9">
    <location>
        <position position="149"/>
    </location>
    <ligand>
        <name>oxalate</name>
        <dbReference type="ChEBI" id="CHEBI:30623"/>
    </ligand>
</feature>
<feature type="binding site" evidence="10">
    <location>
        <position position="149"/>
    </location>
    <ligand>
        <name>Mn(2+)</name>
        <dbReference type="ChEBI" id="CHEBI:29035"/>
    </ligand>
</feature>
<dbReference type="SMART" id="SM00835">
    <property type="entry name" value="Cupin_1"/>
    <property type="match status" value="1"/>
</dbReference>
<accession>A0A176WSW1</accession>
<dbReference type="SUPFAM" id="SSF51182">
    <property type="entry name" value="RmlC-like cupins"/>
    <property type="match status" value="1"/>
</dbReference>
<keyword evidence="8 9" id="KW-0464">Manganese</keyword>
<comment type="caution">
    <text evidence="13">The sequence shown here is derived from an EMBL/GenBank/DDBJ whole genome shotgun (WGS) entry which is preliminary data.</text>
</comment>
<dbReference type="PROSITE" id="PS00725">
    <property type="entry name" value="GERMIN"/>
    <property type="match status" value="1"/>
</dbReference>
<dbReference type="Proteomes" id="UP000077202">
    <property type="component" value="Unassembled WGS sequence"/>
</dbReference>
<dbReference type="Gene3D" id="2.60.120.10">
    <property type="entry name" value="Jelly Rolls"/>
    <property type="match status" value="1"/>
</dbReference>
<evidence type="ECO:0000256" key="2">
    <source>
        <dbReference type="ARBA" id="ARBA00007456"/>
    </source>
</evidence>
<dbReference type="GO" id="GO:2000280">
    <property type="term" value="P:regulation of root development"/>
    <property type="evidence" value="ECO:0007669"/>
    <property type="project" value="UniProtKB-ARBA"/>
</dbReference>
<protein>
    <recommendedName>
        <fullName evidence="11">Germin-like protein</fullName>
    </recommendedName>
</protein>
<comment type="subcellular location">
    <subcellularLocation>
        <location evidence="1 11">Secreted</location>
        <location evidence="1 11">Extracellular space</location>
        <location evidence="1 11">Apoplast</location>
    </subcellularLocation>
</comment>
<dbReference type="GO" id="GO:0010497">
    <property type="term" value="P:plasmodesmata-mediated intercellular transport"/>
    <property type="evidence" value="ECO:0007669"/>
    <property type="project" value="UniProtKB-ARBA"/>
</dbReference>
<evidence type="ECO:0000256" key="7">
    <source>
        <dbReference type="ARBA" id="ARBA00023157"/>
    </source>
</evidence>
<reference evidence="13" key="1">
    <citation type="submission" date="2016-03" db="EMBL/GenBank/DDBJ databases">
        <title>Mechanisms controlling the formation of the plant cell surface in tip-growing cells are functionally conserved among land plants.</title>
        <authorList>
            <person name="Honkanen S."/>
            <person name="Jones V.A."/>
            <person name="Morieri G."/>
            <person name="Champion C."/>
            <person name="Hetherington A.J."/>
            <person name="Kelly S."/>
            <person name="Saint-Marcoux D."/>
            <person name="Proust H."/>
            <person name="Prescott H."/>
            <person name="Dolan L."/>
        </authorList>
    </citation>
    <scope>NUCLEOTIDE SEQUENCE [LARGE SCALE GENOMIC DNA]</scope>
    <source>
        <tissue evidence="13">Whole gametophyte</tissue>
    </source>
</reference>
<dbReference type="InterPro" id="IPR011051">
    <property type="entry name" value="RmlC_Cupin_sf"/>
</dbReference>
<evidence type="ECO:0000256" key="8">
    <source>
        <dbReference type="ARBA" id="ARBA00023211"/>
    </source>
</evidence>
<dbReference type="FunFam" id="2.60.120.10:FF:000025">
    <property type="entry name" value="germin-like protein subfamily 2 member 1"/>
    <property type="match status" value="1"/>
</dbReference>
<dbReference type="Pfam" id="PF00190">
    <property type="entry name" value="Cupin_1"/>
    <property type="match status" value="1"/>
</dbReference>
<feature type="signal peptide" evidence="11">
    <location>
        <begin position="1"/>
        <end position="27"/>
    </location>
</feature>
<dbReference type="PRINTS" id="PR00325">
    <property type="entry name" value="GERMIN"/>
</dbReference>
<dbReference type="GO" id="GO:0030145">
    <property type="term" value="F:manganese ion binding"/>
    <property type="evidence" value="ECO:0007669"/>
    <property type="project" value="UniProtKB-UniRule"/>
</dbReference>
<feature type="binding site" evidence="9">
    <location>
        <position position="144"/>
    </location>
    <ligand>
        <name>oxalate</name>
        <dbReference type="ChEBI" id="CHEBI:30623"/>
    </ligand>
</feature>
<feature type="chain" id="PRO_5019613120" description="Germin-like protein" evidence="11">
    <location>
        <begin position="28"/>
        <end position="262"/>
    </location>
</feature>
<evidence type="ECO:0000256" key="6">
    <source>
        <dbReference type="ARBA" id="ARBA00022729"/>
    </source>
</evidence>
<evidence type="ECO:0000256" key="5">
    <source>
        <dbReference type="ARBA" id="ARBA00022723"/>
    </source>
</evidence>
<proteinExistence type="inferred from homology"/>
<evidence type="ECO:0000256" key="1">
    <source>
        <dbReference type="ARBA" id="ARBA00004271"/>
    </source>
</evidence>
<dbReference type="EMBL" id="LVLJ01000036">
    <property type="protein sequence ID" value="OAE35914.1"/>
    <property type="molecule type" value="Genomic_DNA"/>
</dbReference>
<dbReference type="InterPro" id="IPR014710">
    <property type="entry name" value="RmlC-like_jellyroll"/>
</dbReference>
<evidence type="ECO:0000256" key="4">
    <source>
        <dbReference type="ARBA" id="ARBA00022525"/>
    </source>
</evidence>
<dbReference type="PANTHER" id="PTHR31238">
    <property type="entry name" value="GERMIN-LIKE PROTEIN SUBFAMILY 3 MEMBER 3"/>
    <property type="match status" value="1"/>
</dbReference>